<evidence type="ECO:0000313" key="2">
    <source>
        <dbReference type="EMBL" id="MCQ8241530.1"/>
    </source>
</evidence>
<dbReference type="Gene3D" id="1.20.1290.10">
    <property type="entry name" value="AhpD-like"/>
    <property type="match status" value="1"/>
</dbReference>
<comment type="caution">
    <text evidence="2">The sequence shown here is derived from an EMBL/GenBank/DDBJ whole genome shotgun (WGS) entry which is preliminary data.</text>
</comment>
<evidence type="ECO:0000259" key="1">
    <source>
        <dbReference type="Pfam" id="PF02627"/>
    </source>
</evidence>
<dbReference type="InterPro" id="IPR029032">
    <property type="entry name" value="AhpD-like"/>
</dbReference>
<dbReference type="RefSeq" id="WP_422920279.1">
    <property type="nucleotide sequence ID" value="NZ_JAMZEJ010000007.1"/>
</dbReference>
<organism evidence="2 3">
    <name type="scientific">Rhizosaccharibacter radicis</name>
    <dbReference type="NCBI Taxonomy" id="2782605"/>
    <lineage>
        <taxon>Bacteria</taxon>
        <taxon>Pseudomonadati</taxon>
        <taxon>Pseudomonadota</taxon>
        <taxon>Alphaproteobacteria</taxon>
        <taxon>Acetobacterales</taxon>
        <taxon>Acetobacteraceae</taxon>
        <taxon>Rhizosaccharibacter</taxon>
    </lineage>
</organism>
<protein>
    <submittedName>
        <fullName evidence="2">Carboxymuconolactone decarboxylase family protein</fullName>
    </submittedName>
</protein>
<sequence length="188" mass="20022">MPGPTPYVSSVAIPLPDDEHIRSVLGNSYDPAKALNVVKMFAGTDDMCDAALGLVRAVFAAEDVDPRLRQAIILRAATILNVPYEWQANVPMSLNNGLSQADIDAIGTKGGIVPAAYALVCAATDELSGTGTLTDATLQRLRDTHGNTGARKLVLMIAWFNLLSLFLNGCRVPMETTDKIGGKRSPLE</sequence>
<accession>A0ABT1W1P7</accession>
<evidence type="ECO:0000313" key="3">
    <source>
        <dbReference type="Proteomes" id="UP001524547"/>
    </source>
</evidence>
<proteinExistence type="predicted"/>
<gene>
    <name evidence="2" type="ORF">NFI88_11855</name>
</gene>
<keyword evidence="3" id="KW-1185">Reference proteome</keyword>
<dbReference type="InterPro" id="IPR003779">
    <property type="entry name" value="CMD-like"/>
</dbReference>
<feature type="domain" description="Carboxymuconolactone decarboxylase-like" evidence="1">
    <location>
        <begin position="53"/>
        <end position="106"/>
    </location>
</feature>
<name>A0ABT1W1P7_9PROT</name>
<dbReference type="PANTHER" id="PTHR34846:SF5">
    <property type="entry name" value="CARBOXYMUCONOLACTONE DECARBOXYLASE-LIKE DOMAIN-CONTAINING PROTEIN"/>
    <property type="match status" value="1"/>
</dbReference>
<dbReference type="Pfam" id="PF02627">
    <property type="entry name" value="CMD"/>
    <property type="match status" value="1"/>
</dbReference>
<dbReference type="PANTHER" id="PTHR34846">
    <property type="entry name" value="4-CARBOXYMUCONOLACTONE DECARBOXYLASE FAMILY PROTEIN (AFU_ORTHOLOGUE AFUA_6G11590)"/>
    <property type="match status" value="1"/>
</dbReference>
<reference evidence="2 3" key="1">
    <citation type="submission" date="2022-06" db="EMBL/GenBank/DDBJ databases">
        <title>Rhizosaccharibacter gen. nov. sp. nov. KSS12, endophytic bacteria isolated from sugarcane.</title>
        <authorList>
            <person name="Pitiwittayakul N."/>
        </authorList>
    </citation>
    <scope>NUCLEOTIDE SEQUENCE [LARGE SCALE GENOMIC DNA]</scope>
    <source>
        <strain evidence="2 3">KSS12</strain>
    </source>
</reference>
<dbReference type="EMBL" id="JAMZEJ010000007">
    <property type="protein sequence ID" value="MCQ8241530.1"/>
    <property type="molecule type" value="Genomic_DNA"/>
</dbReference>
<dbReference type="SUPFAM" id="SSF69118">
    <property type="entry name" value="AhpD-like"/>
    <property type="match status" value="1"/>
</dbReference>
<dbReference type="Proteomes" id="UP001524547">
    <property type="component" value="Unassembled WGS sequence"/>
</dbReference>